<reference evidence="1 2" key="1">
    <citation type="journal article" date="2018" name="Mol. Biol. Evol.">
        <title>Broad Genomic Sampling Reveals a Smut Pathogenic Ancestry of the Fungal Clade Ustilaginomycotina.</title>
        <authorList>
            <person name="Kijpornyongpan T."/>
            <person name="Mondo S.J."/>
            <person name="Barry K."/>
            <person name="Sandor L."/>
            <person name="Lee J."/>
            <person name="Lipzen A."/>
            <person name="Pangilinan J."/>
            <person name="LaButti K."/>
            <person name="Hainaut M."/>
            <person name="Henrissat B."/>
            <person name="Grigoriev I.V."/>
            <person name="Spatafora J.W."/>
            <person name="Aime M.C."/>
        </authorList>
    </citation>
    <scope>NUCLEOTIDE SEQUENCE [LARGE SCALE GENOMIC DNA]</scope>
    <source>
        <strain evidence="1 2">SA 807</strain>
    </source>
</reference>
<dbReference type="Proteomes" id="UP000245626">
    <property type="component" value="Unassembled WGS sequence"/>
</dbReference>
<proteinExistence type="predicted"/>
<keyword evidence="2" id="KW-1185">Reference proteome</keyword>
<name>A0ACD0NPP4_9BASI</name>
<sequence length="174" mass="19807">MTPNALSSFMSEWEGMAGWLCHLDNPCFASPLSREHARSLHARPPGGEESERRGPRYSPTILSYYPPAEHGIRESDPSEQKEPFPSHSLTEERSQTTSVTSRLRSESGGSDRVGPRSVRSRSSFNPDRVEKRKRKTKRKRIEKGTPRRHPEGFSFFFFSFLRIGFFSSVSDAKS</sequence>
<dbReference type="EMBL" id="KZ820355">
    <property type="protein sequence ID" value="PWN47724.1"/>
    <property type="molecule type" value="Genomic_DNA"/>
</dbReference>
<evidence type="ECO:0000313" key="1">
    <source>
        <dbReference type="EMBL" id="PWN47724.1"/>
    </source>
</evidence>
<protein>
    <submittedName>
        <fullName evidence="1">Uncharacterized protein</fullName>
    </submittedName>
</protein>
<evidence type="ECO:0000313" key="2">
    <source>
        <dbReference type="Proteomes" id="UP000245626"/>
    </source>
</evidence>
<organism evidence="1 2">
    <name type="scientific">Violaceomyces palustris</name>
    <dbReference type="NCBI Taxonomy" id="1673888"/>
    <lineage>
        <taxon>Eukaryota</taxon>
        <taxon>Fungi</taxon>
        <taxon>Dikarya</taxon>
        <taxon>Basidiomycota</taxon>
        <taxon>Ustilaginomycotina</taxon>
        <taxon>Ustilaginomycetes</taxon>
        <taxon>Violaceomycetales</taxon>
        <taxon>Violaceomycetaceae</taxon>
        <taxon>Violaceomyces</taxon>
    </lineage>
</organism>
<accession>A0ACD0NPP4</accession>
<gene>
    <name evidence="1" type="ORF">IE53DRAFT_233583</name>
</gene>